<feature type="compositionally biased region" description="Basic residues" evidence="1">
    <location>
        <begin position="279"/>
        <end position="289"/>
    </location>
</feature>
<dbReference type="Proteomes" id="UP000053317">
    <property type="component" value="Unassembled WGS sequence"/>
</dbReference>
<proteinExistence type="predicted"/>
<feature type="compositionally biased region" description="Basic and acidic residues" evidence="1">
    <location>
        <begin position="301"/>
        <end position="315"/>
    </location>
</feature>
<organism evidence="2 3">
    <name type="scientific">Phaeomoniella chlamydospora</name>
    <name type="common">Phaeoacremonium chlamydosporum</name>
    <dbReference type="NCBI Taxonomy" id="158046"/>
    <lineage>
        <taxon>Eukaryota</taxon>
        <taxon>Fungi</taxon>
        <taxon>Dikarya</taxon>
        <taxon>Ascomycota</taxon>
        <taxon>Pezizomycotina</taxon>
        <taxon>Eurotiomycetes</taxon>
        <taxon>Chaetothyriomycetidae</taxon>
        <taxon>Phaeomoniellales</taxon>
        <taxon>Phaeomoniellaceae</taxon>
        <taxon>Phaeomoniella</taxon>
    </lineage>
</organism>
<dbReference type="EMBL" id="LCWF01000050">
    <property type="protein sequence ID" value="KKY25060.1"/>
    <property type="molecule type" value="Genomic_DNA"/>
</dbReference>
<feature type="compositionally biased region" description="Polar residues" evidence="1">
    <location>
        <begin position="255"/>
        <end position="270"/>
    </location>
</feature>
<evidence type="ECO:0000313" key="3">
    <source>
        <dbReference type="Proteomes" id="UP000053317"/>
    </source>
</evidence>
<protein>
    <submittedName>
        <fullName evidence="2">Uncharacterized protein</fullName>
    </submittedName>
</protein>
<feature type="compositionally biased region" description="Polar residues" evidence="1">
    <location>
        <begin position="333"/>
        <end position="343"/>
    </location>
</feature>
<evidence type="ECO:0000256" key="1">
    <source>
        <dbReference type="SAM" id="MobiDB-lite"/>
    </source>
</evidence>
<feature type="compositionally biased region" description="Polar residues" evidence="1">
    <location>
        <begin position="232"/>
        <end position="244"/>
    </location>
</feature>
<comment type="caution">
    <text evidence="2">The sequence shown here is derived from an EMBL/GenBank/DDBJ whole genome shotgun (WGS) entry which is preliminary data.</text>
</comment>
<reference evidence="2 3" key="1">
    <citation type="submission" date="2015-05" db="EMBL/GenBank/DDBJ databases">
        <title>Distinctive expansion of gene families associated with plant cell wall degradation and secondary metabolism in the genomes of grapevine trunk pathogens.</title>
        <authorList>
            <person name="Lawrence D.P."/>
            <person name="Travadon R."/>
            <person name="Rolshausen P.E."/>
            <person name="Baumgartner K."/>
        </authorList>
    </citation>
    <scope>NUCLEOTIDE SEQUENCE [LARGE SCALE GENOMIC DNA]</scope>
    <source>
        <strain evidence="2">UCRPC4</strain>
    </source>
</reference>
<feature type="region of interest" description="Disordered" evidence="1">
    <location>
        <begin position="1"/>
        <end position="190"/>
    </location>
</feature>
<sequence>MSGSNPFRRSQKIAEIPNVAAPSTNVYDDDEATAAGRRFPPLNIEVVPSTSRQKTKTVRIASPPAGTPISPESFPSEPPSPVYTRRVGQSGSPPLPDSDSSSSDESVPKDPFAAADSEPNEIAAEEEVLRNTRRNSALSAEDSSEEHKSDTDTVRRTLAKFSPRPQRAQPREEVNTHGGGAQRASRPKQQLDVDAFKRLLLTGNSATAISADGVSISSAGLSLSQLSESGSNTDTASTSRQSIFETLAPPATDIPRSSQTEETGAESQRLGSHDERKKPPPPKTRHGKLIKNDPSLTSPKKVVDNEIDPIVREQTLEDSGTTALDKPLPSPPNEQHTTLSQNVHVEPLLSSPKIPRRPPTPPVTRRQINGVLPATVADIAPGNSFI</sequence>
<evidence type="ECO:0000313" key="2">
    <source>
        <dbReference type="EMBL" id="KKY25060.1"/>
    </source>
</evidence>
<dbReference type="AlphaFoldDB" id="A0A0G2H8W1"/>
<accession>A0A0G2H8W1</accession>
<feature type="region of interest" description="Disordered" evidence="1">
    <location>
        <begin position="225"/>
        <end position="366"/>
    </location>
</feature>
<reference evidence="2 3" key="2">
    <citation type="submission" date="2015-05" db="EMBL/GenBank/DDBJ databases">
        <authorList>
            <person name="Morales-Cruz A."/>
            <person name="Amrine K.C."/>
            <person name="Cantu D."/>
        </authorList>
    </citation>
    <scope>NUCLEOTIDE SEQUENCE [LARGE SCALE GENOMIC DNA]</scope>
    <source>
        <strain evidence="2">UCRPC4</strain>
    </source>
</reference>
<name>A0A0G2H8W1_PHACM</name>
<feature type="compositionally biased region" description="Basic and acidic residues" evidence="1">
    <location>
        <begin position="145"/>
        <end position="155"/>
    </location>
</feature>
<feature type="compositionally biased region" description="Low complexity" evidence="1">
    <location>
        <begin position="97"/>
        <end position="111"/>
    </location>
</feature>
<keyword evidence="3" id="KW-1185">Reference proteome</keyword>
<gene>
    <name evidence="2" type="ORF">UCRPC4_g02117</name>
</gene>
<dbReference type="OrthoDB" id="428854at2759"/>